<keyword evidence="1" id="KW-0808">Transferase</keyword>
<dbReference type="GO" id="GO:0032259">
    <property type="term" value="P:methylation"/>
    <property type="evidence" value="ECO:0007669"/>
    <property type="project" value="UniProtKB-KW"/>
</dbReference>
<keyword evidence="1" id="KW-0489">Methyltransferase</keyword>
<reference evidence="2" key="1">
    <citation type="submission" date="2024-07" db="EMBL/GenBank/DDBJ databases">
        <title>Two chromosome-level genome assemblies of Korean endemic species Abeliophyllum distichum and Forsythia ovata (Oleaceae).</title>
        <authorList>
            <person name="Jang H."/>
        </authorList>
    </citation>
    <scope>NUCLEOTIDE SEQUENCE [LARGE SCALE GENOMIC DNA]</scope>
</reference>
<organism evidence="1 2">
    <name type="scientific">Forsythia ovata</name>
    <dbReference type="NCBI Taxonomy" id="205694"/>
    <lineage>
        <taxon>Eukaryota</taxon>
        <taxon>Viridiplantae</taxon>
        <taxon>Streptophyta</taxon>
        <taxon>Embryophyta</taxon>
        <taxon>Tracheophyta</taxon>
        <taxon>Spermatophyta</taxon>
        <taxon>Magnoliopsida</taxon>
        <taxon>eudicotyledons</taxon>
        <taxon>Gunneridae</taxon>
        <taxon>Pentapetalae</taxon>
        <taxon>asterids</taxon>
        <taxon>lamiids</taxon>
        <taxon>Lamiales</taxon>
        <taxon>Oleaceae</taxon>
        <taxon>Forsythieae</taxon>
        <taxon>Forsythia</taxon>
    </lineage>
</organism>
<gene>
    <name evidence="1" type="ORF">Fot_41883</name>
</gene>
<name>A0ABD1RKD9_9LAMI</name>
<accession>A0ABD1RKD9</accession>
<dbReference type="GO" id="GO:0008168">
    <property type="term" value="F:methyltransferase activity"/>
    <property type="evidence" value="ECO:0007669"/>
    <property type="project" value="UniProtKB-KW"/>
</dbReference>
<dbReference type="EMBL" id="JBFOLJ010000012">
    <property type="protein sequence ID" value="KAL2488591.1"/>
    <property type="molecule type" value="Genomic_DNA"/>
</dbReference>
<sequence>MVLPPVGEIEIEKTYIMAFTSSLFYPMQLFPNPILPKLYCWKTPGVAAAISPFSTATDIFVVENPFDSTTLAVIGRSSVVALATMLSLADLERRRKMQAEEVGGRDISG</sequence>
<dbReference type="Proteomes" id="UP001604277">
    <property type="component" value="Unassembled WGS sequence"/>
</dbReference>
<protein>
    <submittedName>
        <fullName evidence="1">Magnesium protoporphyrin IX methyltransferase</fullName>
    </submittedName>
</protein>
<keyword evidence="2" id="KW-1185">Reference proteome</keyword>
<proteinExistence type="predicted"/>
<evidence type="ECO:0000313" key="2">
    <source>
        <dbReference type="Proteomes" id="UP001604277"/>
    </source>
</evidence>
<comment type="caution">
    <text evidence="1">The sequence shown here is derived from an EMBL/GenBank/DDBJ whole genome shotgun (WGS) entry which is preliminary data.</text>
</comment>
<dbReference type="AlphaFoldDB" id="A0ABD1RKD9"/>
<evidence type="ECO:0000313" key="1">
    <source>
        <dbReference type="EMBL" id="KAL2488591.1"/>
    </source>
</evidence>